<dbReference type="PIRSF" id="PIRSF005639">
    <property type="entry name" value="Glut_amidoT_SNO"/>
    <property type="match status" value="1"/>
</dbReference>
<keyword evidence="1" id="KW-0315">Glutamine amidotransferase</keyword>
<dbReference type="PANTHER" id="PTHR31559">
    <property type="entry name" value="PYRIDOXAL 5'-PHOSPHATE SYNTHASE SUBUNIT SNO"/>
    <property type="match status" value="1"/>
</dbReference>
<dbReference type="AlphaFoldDB" id="A0A381ULD7"/>
<dbReference type="Gene3D" id="3.40.50.880">
    <property type="match status" value="1"/>
</dbReference>
<gene>
    <name evidence="2" type="ORF">METZ01_LOCUS81302</name>
</gene>
<reference evidence="2" key="1">
    <citation type="submission" date="2018-05" db="EMBL/GenBank/DDBJ databases">
        <authorList>
            <person name="Lanie J.A."/>
            <person name="Ng W.-L."/>
            <person name="Kazmierczak K.M."/>
            <person name="Andrzejewski T.M."/>
            <person name="Davidsen T.M."/>
            <person name="Wayne K.J."/>
            <person name="Tettelin H."/>
            <person name="Glass J.I."/>
            <person name="Rusch D."/>
            <person name="Podicherti R."/>
            <person name="Tsui H.-C.T."/>
            <person name="Winkler M.E."/>
        </authorList>
    </citation>
    <scope>NUCLEOTIDE SEQUENCE</scope>
</reference>
<dbReference type="Pfam" id="PF01174">
    <property type="entry name" value="SNO"/>
    <property type="match status" value="1"/>
</dbReference>
<dbReference type="InterPro" id="IPR029062">
    <property type="entry name" value="Class_I_gatase-like"/>
</dbReference>
<sequence>MDTFNLREPIIAFGETNPVMGTCAGLILMAKEVYDERVKPLGFLDVTVDRNAYGRQIHSETEKVAYFFNSNNRMELDTTLIRAPKIVEIADSVQVLGKFNDSPVAVISNHHLGLSFHPELDGIHLFHQVLFDHQSEFYYKKLNQIHAA</sequence>
<dbReference type="GO" id="GO:1903600">
    <property type="term" value="C:glutaminase complex"/>
    <property type="evidence" value="ECO:0007669"/>
    <property type="project" value="TreeGrafter"/>
</dbReference>
<accession>A0A381ULD7</accession>
<organism evidence="2">
    <name type="scientific">marine metagenome</name>
    <dbReference type="NCBI Taxonomy" id="408172"/>
    <lineage>
        <taxon>unclassified sequences</taxon>
        <taxon>metagenomes</taxon>
        <taxon>ecological metagenomes</taxon>
    </lineage>
</organism>
<evidence type="ECO:0000256" key="1">
    <source>
        <dbReference type="ARBA" id="ARBA00022962"/>
    </source>
</evidence>
<dbReference type="PANTHER" id="PTHR31559:SF0">
    <property type="entry name" value="PYRIDOXAL 5'-PHOSPHATE SYNTHASE SUBUNIT SNO1-RELATED"/>
    <property type="match status" value="1"/>
</dbReference>
<protein>
    <recommendedName>
        <fullName evidence="3">Glutamine amidotransferase domain-containing protein</fullName>
    </recommendedName>
</protein>
<dbReference type="NCBIfam" id="TIGR03800">
    <property type="entry name" value="PLP_synth_Pdx2"/>
    <property type="match status" value="1"/>
</dbReference>
<dbReference type="EMBL" id="UINC01006587">
    <property type="protein sequence ID" value="SVA28448.1"/>
    <property type="molecule type" value="Genomic_DNA"/>
</dbReference>
<dbReference type="InterPro" id="IPR002161">
    <property type="entry name" value="PdxT/SNO"/>
</dbReference>
<name>A0A381ULD7_9ZZZZ</name>
<evidence type="ECO:0008006" key="3">
    <source>
        <dbReference type="Google" id="ProtNLM"/>
    </source>
</evidence>
<dbReference type="PROSITE" id="PS51130">
    <property type="entry name" value="PDXT_SNO_2"/>
    <property type="match status" value="1"/>
</dbReference>
<dbReference type="GO" id="GO:0004359">
    <property type="term" value="F:glutaminase activity"/>
    <property type="evidence" value="ECO:0007669"/>
    <property type="project" value="InterPro"/>
</dbReference>
<dbReference type="GO" id="GO:0042823">
    <property type="term" value="P:pyridoxal phosphate biosynthetic process"/>
    <property type="evidence" value="ECO:0007669"/>
    <property type="project" value="InterPro"/>
</dbReference>
<dbReference type="GO" id="GO:0008614">
    <property type="term" value="P:pyridoxine metabolic process"/>
    <property type="evidence" value="ECO:0007669"/>
    <property type="project" value="TreeGrafter"/>
</dbReference>
<evidence type="ECO:0000313" key="2">
    <source>
        <dbReference type="EMBL" id="SVA28448.1"/>
    </source>
</evidence>
<proteinExistence type="predicted"/>
<dbReference type="SUPFAM" id="SSF52317">
    <property type="entry name" value="Class I glutamine amidotransferase-like"/>
    <property type="match status" value="1"/>
</dbReference>
<dbReference type="GO" id="GO:0005829">
    <property type="term" value="C:cytosol"/>
    <property type="evidence" value="ECO:0007669"/>
    <property type="project" value="TreeGrafter"/>
</dbReference>